<evidence type="ECO:0000256" key="1">
    <source>
        <dbReference type="SAM" id="Phobius"/>
    </source>
</evidence>
<keyword evidence="1" id="KW-0472">Membrane</keyword>
<keyword evidence="1" id="KW-1133">Transmembrane helix</keyword>
<feature type="transmembrane region" description="Helical" evidence="1">
    <location>
        <begin position="72"/>
        <end position="89"/>
    </location>
</feature>
<dbReference type="AlphaFoldDB" id="A0A8K0DPN5"/>
<keyword evidence="3" id="KW-1185">Reference proteome</keyword>
<feature type="transmembrane region" description="Helical" evidence="1">
    <location>
        <begin position="42"/>
        <end position="60"/>
    </location>
</feature>
<dbReference type="Proteomes" id="UP000796880">
    <property type="component" value="Unassembled WGS sequence"/>
</dbReference>
<accession>A0A8K0DPN5</accession>
<name>A0A8K0DPN5_9ROSA</name>
<sequence length="130" mass="14631">MEREGRAIVLVSARVHLSDGEILAVDSLHVGLTGVDIEHRRVVLTDQFIFGFTAAFWLAIWKKWVGDVVDVVARWVLVTSMGTSLGFAVNEICKEKNKDCFDQDLKLVKESLVKLKTWDQDEGGCVKHMD</sequence>
<evidence type="ECO:0000313" key="2">
    <source>
        <dbReference type="EMBL" id="KAF3432848.1"/>
    </source>
</evidence>
<keyword evidence="1" id="KW-0812">Transmembrane</keyword>
<dbReference type="EMBL" id="VOIH02000011">
    <property type="protein sequence ID" value="KAF3432848.1"/>
    <property type="molecule type" value="Genomic_DNA"/>
</dbReference>
<proteinExistence type="predicted"/>
<gene>
    <name evidence="2" type="ORF">FNV43_RR23950</name>
</gene>
<evidence type="ECO:0000313" key="3">
    <source>
        <dbReference type="Proteomes" id="UP000796880"/>
    </source>
</evidence>
<protein>
    <submittedName>
        <fullName evidence="2">Uncharacterized protein</fullName>
    </submittedName>
</protein>
<organism evidence="2 3">
    <name type="scientific">Rhamnella rubrinervis</name>
    <dbReference type="NCBI Taxonomy" id="2594499"/>
    <lineage>
        <taxon>Eukaryota</taxon>
        <taxon>Viridiplantae</taxon>
        <taxon>Streptophyta</taxon>
        <taxon>Embryophyta</taxon>
        <taxon>Tracheophyta</taxon>
        <taxon>Spermatophyta</taxon>
        <taxon>Magnoliopsida</taxon>
        <taxon>eudicotyledons</taxon>
        <taxon>Gunneridae</taxon>
        <taxon>Pentapetalae</taxon>
        <taxon>rosids</taxon>
        <taxon>fabids</taxon>
        <taxon>Rosales</taxon>
        <taxon>Rhamnaceae</taxon>
        <taxon>rhamnoid group</taxon>
        <taxon>Rhamneae</taxon>
        <taxon>Rhamnella</taxon>
    </lineage>
</organism>
<comment type="caution">
    <text evidence="2">The sequence shown here is derived from an EMBL/GenBank/DDBJ whole genome shotgun (WGS) entry which is preliminary data.</text>
</comment>
<reference evidence="2" key="1">
    <citation type="submission" date="2020-03" db="EMBL/GenBank/DDBJ databases">
        <title>A high-quality chromosome-level genome assembly of a woody plant with both climbing and erect habits, Rhamnella rubrinervis.</title>
        <authorList>
            <person name="Lu Z."/>
            <person name="Yang Y."/>
            <person name="Zhu X."/>
            <person name="Sun Y."/>
        </authorList>
    </citation>
    <scope>NUCLEOTIDE SEQUENCE</scope>
    <source>
        <strain evidence="2">BYM</strain>
        <tissue evidence="2">Leaf</tissue>
    </source>
</reference>